<accession>A0AAD4LSI7</accession>
<comment type="caution">
    <text evidence="1">The sequence shown here is derived from an EMBL/GenBank/DDBJ whole genome shotgun (WGS) entry which is preliminary data.</text>
</comment>
<reference evidence="1" key="1">
    <citation type="journal article" date="2022" name="New Phytol.">
        <title>Evolutionary transition to the ectomycorrhizal habit in the genomes of a hyperdiverse lineage of mushroom-forming fungi.</title>
        <authorList>
            <person name="Looney B."/>
            <person name="Miyauchi S."/>
            <person name="Morin E."/>
            <person name="Drula E."/>
            <person name="Courty P.E."/>
            <person name="Kohler A."/>
            <person name="Kuo A."/>
            <person name="LaButti K."/>
            <person name="Pangilinan J."/>
            <person name="Lipzen A."/>
            <person name="Riley R."/>
            <person name="Andreopoulos W."/>
            <person name="He G."/>
            <person name="Johnson J."/>
            <person name="Nolan M."/>
            <person name="Tritt A."/>
            <person name="Barry K.W."/>
            <person name="Grigoriev I.V."/>
            <person name="Nagy L.G."/>
            <person name="Hibbett D."/>
            <person name="Henrissat B."/>
            <person name="Matheny P.B."/>
            <person name="Labbe J."/>
            <person name="Martin F.M."/>
        </authorList>
    </citation>
    <scope>NUCLEOTIDE SEQUENCE</scope>
    <source>
        <strain evidence="1">BPL690</strain>
    </source>
</reference>
<protein>
    <submittedName>
        <fullName evidence="1">Uncharacterized protein</fullName>
    </submittedName>
</protein>
<evidence type="ECO:0000313" key="2">
    <source>
        <dbReference type="Proteomes" id="UP001203297"/>
    </source>
</evidence>
<evidence type="ECO:0000313" key="1">
    <source>
        <dbReference type="EMBL" id="KAI0288152.1"/>
    </source>
</evidence>
<proteinExistence type="predicted"/>
<sequence length="292" mass="33036">MPNLIEILVSLAGFIADIPGMEFMTRLTVFRYQILFPMHNGDLTMQARQPGGSQLLQFVPRAVFADDFPKTLVEDYYHWLYLSTAEVEFRLATSPWTSDPSNWRLHVRRDPFQSHAMRRKISGDSTLIDLIDIRLATFKMISQLLFALESLENIIITRSPKTLEASLHRLRLAFFVSQRSEVECRSMPGYVIDEIQSSGTMFGLRNQLVLCHGSGASELSRWVFIPEGDVSFTLDGNFANVSVQTGTESHVRWHEYSIDTGLGRLIGSSKTQEGKNSVEFKVKVAVGKPETI</sequence>
<name>A0AAD4LSI7_9AGAM</name>
<dbReference type="Proteomes" id="UP001203297">
    <property type="component" value="Unassembled WGS sequence"/>
</dbReference>
<organism evidence="1 2">
    <name type="scientific">Multifurca ochricompacta</name>
    <dbReference type="NCBI Taxonomy" id="376703"/>
    <lineage>
        <taxon>Eukaryota</taxon>
        <taxon>Fungi</taxon>
        <taxon>Dikarya</taxon>
        <taxon>Basidiomycota</taxon>
        <taxon>Agaricomycotina</taxon>
        <taxon>Agaricomycetes</taxon>
        <taxon>Russulales</taxon>
        <taxon>Russulaceae</taxon>
        <taxon>Multifurca</taxon>
    </lineage>
</organism>
<gene>
    <name evidence="1" type="ORF">B0F90DRAFT_1921963</name>
</gene>
<keyword evidence="2" id="KW-1185">Reference proteome</keyword>
<dbReference type="EMBL" id="WTXG01000544">
    <property type="protein sequence ID" value="KAI0288152.1"/>
    <property type="molecule type" value="Genomic_DNA"/>
</dbReference>
<dbReference type="AlphaFoldDB" id="A0AAD4LSI7"/>